<dbReference type="InterPro" id="IPR036236">
    <property type="entry name" value="Znf_C2H2_sf"/>
</dbReference>
<dbReference type="SMART" id="SM00355">
    <property type="entry name" value="ZnF_C2H2"/>
    <property type="match status" value="9"/>
</dbReference>
<feature type="domain" description="C2H2-type" evidence="10">
    <location>
        <begin position="292"/>
        <end position="319"/>
    </location>
</feature>
<keyword evidence="3" id="KW-0677">Repeat</keyword>
<dbReference type="EMBL" id="HBUF01416348">
    <property type="protein sequence ID" value="CAG6739958.1"/>
    <property type="molecule type" value="Transcribed_RNA"/>
</dbReference>
<keyword evidence="4 9" id="KW-0863">Zinc-finger</keyword>
<name>A0A8D8Z329_9HEMI</name>
<evidence type="ECO:0000256" key="6">
    <source>
        <dbReference type="ARBA" id="ARBA00023015"/>
    </source>
</evidence>
<evidence type="ECO:0000256" key="7">
    <source>
        <dbReference type="ARBA" id="ARBA00023163"/>
    </source>
</evidence>
<keyword evidence="2" id="KW-0479">Metal-binding</keyword>
<dbReference type="PROSITE" id="PS50157">
    <property type="entry name" value="ZINC_FINGER_C2H2_2"/>
    <property type="match status" value="6"/>
</dbReference>
<dbReference type="Pfam" id="PF00096">
    <property type="entry name" value="zf-C2H2"/>
    <property type="match status" value="4"/>
</dbReference>
<dbReference type="InterPro" id="IPR013087">
    <property type="entry name" value="Znf_C2H2_type"/>
</dbReference>
<evidence type="ECO:0000313" key="11">
    <source>
        <dbReference type="EMBL" id="CAG6739958.1"/>
    </source>
</evidence>
<feature type="domain" description="C2H2-type" evidence="10">
    <location>
        <begin position="151"/>
        <end position="178"/>
    </location>
</feature>
<dbReference type="PANTHER" id="PTHR24379">
    <property type="entry name" value="KRAB AND ZINC FINGER DOMAIN-CONTAINING"/>
    <property type="match status" value="1"/>
</dbReference>
<dbReference type="EMBL" id="HBUF01605886">
    <property type="protein sequence ID" value="CAG6777529.1"/>
    <property type="molecule type" value="Transcribed_RNA"/>
</dbReference>
<comment type="subcellular location">
    <subcellularLocation>
        <location evidence="1">Nucleus</location>
    </subcellularLocation>
</comment>
<evidence type="ECO:0000256" key="2">
    <source>
        <dbReference type="ARBA" id="ARBA00022723"/>
    </source>
</evidence>
<feature type="domain" description="C2H2-type" evidence="10">
    <location>
        <begin position="263"/>
        <end position="290"/>
    </location>
</feature>
<proteinExistence type="predicted"/>
<dbReference type="GO" id="GO:0008270">
    <property type="term" value="F:zinc ion binding"/>
    <property type="evidence" value="ECO:0007669"/>
    <property type="project" value="UniProtKB-KW"/>
</dbReference>
<protein>
    <submittedName>
        <fullName evidence="11">Zinc finger protein 835</fullName>
    </submittedName>
</protein>
<dbReference type="GO" id="GO:0005634">
    <property type="term" value="C:nucleus"/>
    <property type="evidence" value="ECO:0007669"/>
    <property type="project" value="UniProtKB-SubCell"/>
</dbReference>
<organism evidence="11">
    <name type="scientific">Cacopsylla melanoneura</name>
    <dbReference type="NCBI Taxonomy" id="428564"/>
    <lineage>
        <taxon>Eukaryota</taxon>
        <taxon>Metazoa</taxon>
        <taxon>Ecdysozoa</taxon>
        <taxon>Arthropoda</taxon>
        <taxon>Hexapoda</taxon>
        <taxon>Insecta</taxon>
        <taxon>Pterygota</taxon>
        <taxon>Neoptera</taxon>
        <taxon>Paraneoptera</taxon>
        <taxon>Hemiptera</taxon>
        <taxon>Sternorrhyncha</taxon>
        <taxon>Psylloidea</taxon>
        <taxon>Psyllidae</taxon>
        <taxon>Psyllinae</taxon>
        <taxon>Cacopsylla</taxon>
    </lineage>
</organism>
<dbReference type="SUPFAM" id="SSF57667">
    <property type="entry name" value="beta-beta-alpha zinc fingers"/>
    <property type="match status" value="3"/>
</dbReference>
<dbReference type="FunFam" id="3.30.160.60:FF:000624">
    <property type="entry name" value="zinc finger protein 697"/>
    <property type="match status" value="1"/>
</dbReference>
<keyword evidence="7" id="KW-0804">Transcription</keyword>
<keyword evidence="6" id="KW-0805">Transcription regulation</keyword>
<dbReference type="EMBL" id="HBUF01262160">
    <property type="protein sequence ID" value="CAG6683210.1"/>
    <property type="molecule type" value="Transcribed_RNA"/>
</dbReference>
<evidence type="ECO:0000256" key="8">
    <source>
        <dbReference type="ARBA" id="ARBA00023242"/>
    </source>
</evidence>
<evidence type="ECO:0000256" key="4">
    <source>
        <dbReference type="ARBA" id="ARBA00022771"/>
    </source>
</evidence>
<evidence type="ECO:0000256" key="3">
    <source>
        <dbReference type="ARBA" id="ARBA00022737"/>
    </source>
</evidence>
<evidence type="ECO:0000256" key="1">
    <source>
        <dbReference type="ARBA" id="ARBA00004123"/>
    </source>
</evidence>
<reference evidence="11" key="1">
    <citation type="submission" date="2021-05" db="EMBL/GenBank/DDBJ databases">
        <authorList>
            <person name="Alioto T."/>
            <person name="Alioto T."/>
            <person name="Gomez Garrido J."/>
        </authorList>
    </citation>
    <scope>NUCLEOTIDE SEQUENCE</scope>
</reference>
<evidence type="ECO:0000256" key="5">
    <source>
        <dbReference type="ARBA" id="ARBA00022833"/>
    </source>
</evidence>
<feature type="domain" description="C2H2-type" evidence="10">
    <location>
        <begin position="179"/>
        <end position="207"/>
    </location>
</feature>
<dbReference type="PANTHER" id="PTHR24379:SF121">
    <property type="entry name" value="C2H2-TYPE DOMAIN-CONTAINING PROTEIN"/>
    <property type="match status" value="1"/>
</dbReference>
<feature type="domain" description="C2H2-type" evidence="10">
    <location>
        <begin position="236"/>
        <end position="263"/>
    </location>
</feature>
<keyword evidence="5" id="KW-0862">Zinc</keyword>
<feature type="domain" description="C2H2-type" evidence="10">
    <location>
        <begin position="208"/>
        <end position="235"/>
    </location>
</feature>
<evidence type="ECO:0000259" key="10">
    <source>
        <dbReference type="PROSITE" id="PS50157"/>
    </source>
</evidence>
<accession>A0A8D8Z329</accession>
<keyword evidence="8" id="KW-0539">Nucleus</keyword>
<evidence type="ECO:0000256" key="9">
    <source>
        <dbReference type="PROSITE-ProRule" id="PRU00042"/>
    </source>
</evidence>
<sequence>MYGTVKALQTHLRMTHDIFEFDAKEHRITKMSDITHACSICNKPCILTRFCADHRKVRSQTEESVNNCETHSGCHSCVVCSTKFPDCQSLWLHIFSNHKDSFISCNLCSTMPASKFTSVLLRHVSKHHRNSPILSTFRESCRQIVDGVVTYQCCHCPTRMKSFTALRDHMHRHAQEKPHVCSICQMEFPFARNLARHQNLEHRNVRIHDCNHCGQKFFKKQDLEVHVRIHTGERKFMCDECGASFTQWTSLKYHKNTHSSVRHKCPFCENTYKHPHHMKKHMKVHTGQVKHYMCHLCARDFTNPYVLKRHMVVHSNVRPFVCVYCGSLFKLNKTLARHQTTCKFALAEKTNKP</sequence>
<dbReference type="EMBL" id="HBUF01416347">
    <property type="protein sequence ID" value="CAG6739956.1"/>
    <property type="molecule type" value="Transcribed_RNA"/>
</dbReference>
<dbReference type="FunFam" id="3.30.160.60:FF:000060">
    <property type="entry name" value="zinc finger protein 436"/>
    <property type="match status" value="1"/>
</dbReference>
<dbReference type="PROSITE" id="PS00028">
    <property type="entry name" value="ZINC_FINGER_C2H2_1"/>
    <property type="match status" value="5"/>
</dbReference>
<dbReference type="Gene3D" id="3.30.160.60">
    <property type="entry name" value="Classic Zinc Finger"/>
    <property type="match status" value="5"/>
</dbReference>
<dbReference type="AlphaFoldDB" id="A0A8D8Z329"/>